<reference evidence="1 2" key="1">
    <citation type="submission" date="2016-09" db="EMBL/GenBank/DDBJ databases">
        <authorList>
            <person name="Reverchon S."/>
            <person name="Nasser W."/>
            <person name="Leonard S."/>
            <person name="Brochier C."/>
            <person name="Duprey A."/>
        </authorList>
    </citation>
    <scope>NUCLEOTIDE SEQUENCE [LARGE SCALE GENOMIC DNA]</scope>
    <source>
        <strain evidence="1 2">174/2</strain>
    </source>
</reference>
<organism evidence="1 2">
    <name type="scientific">Dickeya aquatica</name>
    <dbReference type="NCBI Taxonomy" id="1401087"/>
    <lineage>
        <taxon>Bacteria</taxon>
        <taxon>Pseudomonadati</taxon>
        <taxon>Pseudomonadota</taxon>
        <taxon>Gammaproteobacteria</taxon>
        <taxon>Enterobacterales</taxon>
        <taxon>Pectobacteriaceae</taxon>
        <taxon>Dickeya</taxon>
    </lineage>
</organism>
<dbReference type="EC" id="5.2.1.8" evidence="1"/>
<dbReference type="GO" id="GO:0003755">
    <property type="term" value="F:peptidyl-prolyl cis-trans isomerase activity"/>
    <property type="evidence" value="ECO:0007669"/>
    <property type="project" value="UniProtKB-EC"/>
</dbReference>
<keyword evidence="1" id="KW-0413">Isomerase</keyword>
<dbReference type="KEGG" id="daq:DAQ1742_01674"/>
<gene>
    <name evidence="1" type="ORF">DAQ1742_01674</name>
</gene>
<evidence type="ECO:0000313" key="1">
    <source>
        <dbReference type="EMBL" id="SLM62616.1"/>
    </source>
</evidence>
<keyword evidence="2" id="KW-1185">Reference proteome</keyword>
<sequence>MWFWLRLMRLKHALSDDQKKQFGNQLEQTSMGALFDTLLGSLRTQAKIKYGSAAQEVQ</sequence>
<dbReference type="EMBL" id="LT615367">
    <property type="protein sequence ID" value="SLM62616.1"/>
    <property type="molecule type" value="Genomic_DNA"/>
</dbReference>
<name>A0A375A9M0_9GAMM</name>
<dbReference type="Proteomes" id="UP000294820">
    <property type="component" value="Chromosome 1"/>
</dbReference>
<accession>A0A375A9M0</accession>
<dbReference type="AlphaFoldDB" id="A0A375A9M0"/>
<proteinExistence type="predicted"/>
<protein>
    <submittedName>
        <fullName evidence="1">Peptidyl-prolyl cis-trans isomerase PpiD</fullName>
        <ecNumber evidence="1">5.2.1.8</ecNumber>
    </submittedName>
</protein>
<evidence type="ECO:0000313" key="2">
    <source>
        <dbReference type="Proteomes" id="UP000294820"/>
    </source>
</evidence>